<proteinExistence type="predicted"/>
<organism evidence="1 2">
    <name type="scientific">Streptococcus thermophilus</name>
    <dbReference type="NCBI Taxonomy" id="1308"/>
    <lineage>
        <taxon>Bacteria</taxon>
        <taxon>Bacillati</taxon>
        <taxon>Bacillota</taxon>
        <taxon>Bacilli</taxon>
        <taxon>Lactobacillales</taxon>
        <taxon>Streptococcaceae</taxon>
        <taxon>Streptococcus</taxon>
    </lineage>
</organism>
<sequence>MAINNIKKRKEIVKRYQAYLDSIENIVSLDDLDIFRKEEADHEETDEPPLIGLMTLISGDRR</sequence>
<accession>A0AAU9HF79</accession>
<gene>
    <name evidence="1" type="ORF">STHERMO_1393</name>
</gene>
<dbReference type="Proteomes" id="UP000509120">
    <property type="component" value="Chromosome"/>
</dbReference>
<evidence type="ECO:0000313" key="1">
    <source>
        <dbReference type="EMBL" id="CAD0156301.1"/>
    </source>
</evidence>
<dbReference type="EMBL" id="LR822030">
    <property type="protein sequence ID" value="CAD0156301.1"/>
    <property type="molecule type" value="Genomic_DNA"/>
</dbReference>
<dbReference type="RefSeq" id="WP_232087016.1">
    <property type="nucleotide sequence ID" value="NZ_CP065495.1"/>
</dbReference>
<evidence type="ECO:0000313" key="2">
    <source>
        <dbReference type="Proteomes" id="UP000509120"/>
    </source>
</evidence>
<reference evidence="1 2" key="1">
    <citation type="submission" date="2020-06" db="EMBL/GenBank/DDBJ databases">
        <authorList>
            <person name="Chuat V."/>
        </authorList>
    </citation>
    <scope>NUCLEOTIDE SEQUENCE [LARGE SCALE GENOMIC DNA]</scope>
    <source>
        <strain evidence="1">STH_CIRM_1046</strain>
    </source>
</reference>
<name>A0AAU9HF79_STRTR</name>
<protein>
    <submittedName>
        <fullName evidence="1">Uncharacterized protein</fullName>
    </submittedName>
</protein>
<dbReference type="AlphaFoldDB" id="A0AAU9HF79"/>